<evidence type="ECO:0000313" key="3">
    <source>
        <dbReference type="EMBL" id="CAE7225017.1"/>
    </source>
</evidence>
<dbReference type="EMBL" id="CAJNJA010007468">
    <property type="protein sequence ID" value="CAE7225017.1"/>
    <property type="molecule type" value="Genomic_DNA"/>
</dbReference>
<dbReference type="OrthoDB" id="425867at2759"/>
<feature type="region of interest" description="Disordered" evidence="2">
    <location>
        <begin position="377"/>
        <end position="402"/>
    </location>
</feature>
<comment type="caution">
    <text evidence="3">The sequence shown here is derived from an EMBL/GenBank/DDBJ whole genome shotgun (WGS) entry which is preliminary data.</text>
</comment>
<protein>
    <submittedName>
        <fullName evidence="3">Uncharacterized protein</fullName>
    </submittedName>
</protein>
<gene>
    <name evidence="3" type="ORF">SNEC2469_LOCUS3106</name>
</gene>
<evidence type="ECO:0000313" key="4">
    <source>
        <dbReference type="Proteomes" id="UP000601435"/>
    </source>
</evidence>
<sequence length="476" mass="53024">MGLLWRLSKDWSPCGNRLLGVLDAPGRNMVNLWTVAEGSRPGPAYSLPTDSEAMLRTGAHEAPTARAQLKLAPNREERWPSSLRGYSPGSTAAPDSAESPLSPGESPIPSPASCPFGQQRRTSLTVDLRRASRDSRETLKTDSSTSLPDDEEHQGQRGEALPALHEALQASLDGMAGACSRLRGEDVVSVIENGELTVLGFAPSVTALHMQQEIAASLKRSSELANEILTEAEDDWQESASQEQTRAAKAEKRLADKDREILSLREALHAERDARSCAEAKLNELRNTLQSRDEMLHVKNEELSKLHMELHSLAREHCALQLRCRQSEESRHEGVADASSELSFLRRQCKLLQEMNQQLRDQSKTLFATPMQLQVAEDEVPAEPISRDASKESTKDTERWENWQPRQSWASTLHQPRSRARYVVGGRKPTREKLVRRWESLSIAGYCRQLFNAKAVTGQGHVSQKHLHRPIAAAVR</sequence>
<feature type="region of interest" description="Disordered" evidence="2">
    <location>
        <begin position="72"/>
        <end position="158"/>
    </location>
</feature>
<feature type="compositionally biased region" description="Basic and acidic residues" evidence="2">
    <location>
        <begin position="385"/>
        <end position="401"/>
    </location>
</feature>
<name>A0A812KC45_9DINO</name>
<keyword evidence="1" id="KW-0175">Coiled coil</keyword>
<feature type="coiled-coil region" evidence="1">
    <location>
        <begin position="240"/>
        <end position="288"/>
    </location>
</feature>
<reference evidence="3" key="1">
    <citation type="submission" date="2021-02" db="EMBL/GenBank/DDBJ databases">
        <authorList>
            <person name="Dougan E. K."/>
            <person name="Rhodes N."/>
            <person name="Thang M."/>
            <person name="Chan C."/>
        </authorList>
    </citation>
    <scope>NUCLEOTIDE SEQUENCE</scope>
</reference>
<organism evidence="3 4">
    <name type="scientific">Symbiodinium necroappetens</name>
    <dbReference type="NCBI Taxonomy" id="1628268"/>
    <lineage>
        <taxon>Eukaryota</taxon>
        <taxon>Sar</taxon>
        <taxon>Alveolata</taxon>
        <taxon>Dinophyceae</taxon>
        <taxon>Suessiales</taxon>
        <taxon>Symbiodiniaceae</taxon>
        <taxon>Symbiodinium</taxon>
    </lineage>
</organism>
<evidence type="ECO:0000256" key="1">
    <source>
        <dbReference type="SAM" id="Coils"/>
    </source>
</evidence>
<dbReference type="Proteomes" id="UP000601435">
    <property type="component" value="Unassembled WGS sequence"/>
</dbReference>
<evidence type="ECO:0000256" key="2">
    <source>
        <dbReference type="SAM" id="MobiDB-lite"/>
    </source>
</evidence>
<accession>A0A812KC45</accession>
<feature type="compositionally biased region" description="Basic and acidic residues" evidence="2">
    <location>
        <begin position="127"/>
        <end position="140"/>
    </location>
</feature>
<keyword evidence="4" id="KW-1185">Reference proteome</keyword>
<dbReference type="AlphaFoldDB" id="A0A812KC45"/>
<proteinExistence type="predicted"/>
<feature type="coiled-coil region" evidence="1">
    <location>
        <begin position="335"/>
        <end position="362"/>
    </location>
</feature>